<dbReference type="PANTHER" id="PTHR10061:SF0">
    <property type="entry name" value="S-FORMYLGLUTATHIONE HYDROLASE"/>
    <property type="match status" value="1"/>
</dbReference>
<feature type="active site" description="Charge relay system" evidence="6">
    <location>
        <position position="273"/>
    </location>
</feature>
<evidence type="ECO:0000313" key="8">
    <source>
        <dbReference type="EMBL" id="CAH7686662.1"/>
    </source>
</evidence>
<dbReference type="Gene3D" id="3.40.50.1820">
    <property type="entry name" value="alpha/beta hydrolase"/>
    <property type="match status" value="1"/>
</dbReference>
<dbReference type="Proteomes" id="UP001153365">
    <property type="component" value="Unassembled WGS sequence"/>
</dbReference>
<dbReference type="GO" id="GO:0052689">
    <property type="term" value="F:carboxylic ester hydrolase activity"/>
    <property type="evidence" value="ECO:0007669"/>
    <property type="project" value="UniProtKB-KW"/>
</dbReference>
<evidence type="ECO:0000256" key="2">
    <source>
        <dbReference type="ARBA" id="ARBA00012479"/>
    </source>
</evidence>
<feature type="active site" description="Charge relay system" evidence="6">
    <location>
        <position position="238"/>
    </location>
</feature>
<dbReference type="NCBIfam" id="TIGR02821">
    <property type="entry name" value="fghA_ester_D"/>
    <property type="match status" value="1"/>
</dbReference>
<evidence type="ECO:0000256" key="3">
    <source>
        <dbReference type="ARBA" id="ARBA00016774"/>
    </source>
</evidence>
<dbReference type="InterPro" id="IPR000801">
    <property type="entry name" value="Esterase-like"/>
</dbReference>
<comment type="subcellular location">
    <subcellularLocation>
        <location evidence="7">Cytoplasm</location>
    </subcellularLocation>
</comment>
<evidence type="ECO:0000256" key="1">
    <source>
        <dbReference type="ARBA" id="ARBA00005622"/>
    </source>
</evidence>
<dbReference type="InterPro" id="IPR014186">
    <property type="entry name" value="S-formylglutathione_hydrol"/>
</dbReference>
<dbReference type="GO" id="GO:0018738">
    <property type="term" value="F:S-formylglutathione hydrolase activity"/>
    <property type="evidence" value="ECO:0007669"/>
    <property type="project" value="UniProtKB-EC"/>
</dbReference>
<evidence type="ECO:0000256" key="5">
    <source>
        <dbReference type="ARBA" id="ARBA00022801"/>
    </source>
</evidence>
<sequence length="296" mass="32803">MGHTYELVSSSKAYGGVISKYRFKSNSLGGLETKFNLYIPESKLAEEKEHPVLYYLAGLTCNEDNGAQKGGFLKEATKYGIALVFPDTSPRGANIESEDADWDFGTGAGFYLNATHPKWSSHYNMEKLITEELPSVLSQISSSLDLSRQSIFGHSMGGHGAVTIYLNHISKYKSCSAFAPILNPTKCAWGKKAFSGPNGNDGYLVNGIEEGKKYDATEIIKNTKFLNANILIDYGDEDQFLKDGQLLPQNFRDAANGVLDLNPIIRNQSGYDHSYYFISTFAAEHIEFHSRFLAKQ</sequence>
<dbReference type="PANTHER" id="PTHR10061">
    <property type="entry name" value="S-FORMYLGLUTATHIONE HYDROLASE"/>
    <property type="match status" value="1"/>
</dbReference>
<dbReference type="Pfam" id="PF00756">
    <property type="entry name" value="Esterase"/>
    <property type="match status" value="1"/>
</dbReference>
<evidence type="ECO:0000256" key="4">
    <source>
        <dbReference type="ARBA" id="ARBA00022487"/>
    </source>
</evidence>
<comment type="catalytic activity">
    <reaction evidence="7">
        <text>S-formylglutathione + H2O = formate + glutathione + H(+)</text>
        <dbReference type="Rhea" id="RHEA:14961"/>
        <dbReference type="ChEBI" id="CHEBI:15377"/>
        <dbReference type="ChEBI" id="CHEBI:15378"/>
        <dbReference type="ChEBI" id="CHEBI:15740"/>
        <dbReference type="ChEBI" id="CHEBI:57688"/>
        <dbReference type="ChEBI" id="CHEBI:57925"/>
        <dbReference type="EC" id="3.1.2.12"/>
    </reaction>
</comment>
<dbReference type="EC" id="3.1.2.12" evidence="2 7"/>
<comment type="similarity">
    <text evidence="1 7">Belongs to the esterase D family.</text>
</comment>
<dbReference type="EMBL" id="CALTRL010005808">
    <property type="protein sequence ID" value="CAH7686662.1"/>
    <property type="molecule type" value="Genomic_DNA"/>
</dbReference>
<dbReference type="InterPro" id="IPR029058">
    <property type="entry name" value="AB_hydrolase_fold"/>
</dbReference>
<protein>
    <recommendedName>
        <fullName evidence="3 7">S-formylglutathione hydrolase</fullName>
        <ecNumber evidence="2 7">3.1.2.12</ecNumber>
    </recommendedName>
</protein>
<reference evidence="8" key="1">
    <citation type="submission" date="2022-06" db="EMBL/GenBank/DDBJ databases">
        <authorList>
            <consortium name="SYNGENTA / RWTH Aachen University"/>
        </authorList>
    </citation>
    <scope>NUCLEOTIDE SEQUENCE</scope>
</reference>
<keyword evidence="9" id="KW-1185">Reference proteome</keyword>
<comment type="caution">
    <text evidence="8">The sequence shown here is derived from an EMBL/GenBank/DDBJ whole genome shotgun (WGS) entry which is preliminary data.</text>
</comment>
<keyword evidence="4 7" id="KW-0719">Serine esterase</keyword>
<evidence type="ECO:0000313" key="9">
    <source>
        <dbReference type="Proteomes" id="UP001153365"/>
    </source>
</evidence>
<accession>A0AAV0BJ21</accession>
<comment type="function">
    <text evidence="7">Serine hydrolase involved in the detoxification of formaldehyde.</text>
</comment>
<proteinExistence type="inferred from homology"/>
<dbReference type="GO" id="GO:0046294">
    <property type="term" value="P:formaldehyde catabolic process"/>
    <property type="evidence" value="ECO:0007669"/>
    <property type="project" value="InterPro"/>
</dbReference>
<keyword evidence="7" id="KW-0963">Cytoplasm</keyword>
<keyword evidence="5 7" id="KW-0378">Hydrolase</keyword>
<gene>
    <name evidence="8" type="ORF">PPACK8108_LOCUS21344</name>
</gene>
<name>A0AAV0BJ21_PHAPC</name>
<evidence type="ECO:0000256" key="7">
    <source>
        <dbReference type="RuleBase" id="RU363068"/>
    </source>
</evidence>
<dbReference type="AlphaFoldDB" id="A0AAV0BJ21"/>
<organism evidence="8 9">
    <name type="scientific">Phakopsora pachyrhizi</name>
    <name type="common">Asian soybean rust disease fungus</name>
    <dbReference type="NCBI Taxonomy" id="170000"/>
    <lineage>
        <taxon>Eukaryota</taxon>
        <taxon>Fungi</taxon>
        <taxon>Dikarya</taxon>
        <taxon>Basidiomycota</taxon>
        <taxon>Pucciniomycotina</taxon>
        <taxon>Pucciniomycetes</taxon>
        <taxon>Pucciniales</taxon>
        <taxon>Phakopsoraceae</taxon>
        <taxon>Phakopsora</taxon>
    </lineage>
</organism>
<dbReference type="GO" id="GO:0005829">
    <property type="term" value="C:cytosol"/>
    <property type="evidence" value="ECO:0007669"/>
    <property type="project" value="TreeGrafter"/>
</dbReference>
<feature type="active site" description="Charge relay system" evidence="6">
    <location>
        <position position="155"/>
    </location>
</feature>
<evidence type="ECO:0000256" key="6">
    <source>
        <dbReference type="PIRSR" id="PIRSR614186-1"/>
    </source>
</evidence>
<dbReference type="SUPFAM" id="SSF53474">
    <property type="entry name" value="alpha/beta-Hydrolases"/>
    <property type="match status" value="1"/>
</dbReference>